<dbReference type="Proteomes" id="UP001501757">
    <property type="component" value="Unassembled WGS sequence"/>
</dbReference>
<dbReference type="EMBL" id="BAAAEI010000006">
    <property type="protein sequence ID" value="GAA0351352.1"/>
    <property type="molecule type" value="Genomic_DNA"/>
</dbReference>
<name>A0ABN0WZL7_9ALTE</name>
<organism evidence="1 2">
    <name type="scientific">Bowmanella denitrificans</name>
    <dbReference type="NCBI Taxonomy" id="366582"/>
    <lineage>
        <taxon>Bacteria</taxon>
        <taxon>Pseudomonadati</taxon>
        <taxon>Pseudomonadota</taxon>
        <taxon>Gammaproteobacteria</taxon>
        <taxon>Alteromonadales</taxon>
        <taxon>Alteromonadaceae</taxon>
        <taxon>Bowmanella</taxon>
    </lineage>
</organism>
<gene>
    <name evidence="1" type="ORF">GCM10009092_14670</name>
</gene>
<sequence length="115" mass="13555">MREKMLHQPGFQWFTGQQYMTERGIDRLRIGVIQQDGKQGWHIMMHRHPALRQPVIGALWIQSNTGIRRDTQCCTIEKRQQYVPEEGIKGLWCQQTHFVLRLNLQIVAFPIDKGT</sequence>
<evidence type="ECO:0000313" key="1">
    <source>
        <dbReference type="EMBL" id="GAA0351352.1"/>
    </source>
</evidence>
<proteinExistence type="predicted"/>
<protein>
    <submittedName>
        <fullName evidence="1">Uncharacterized protein</fullName>
    </submittedName>
</protein>
<accession>A0ABN0WZL7</accession>
<reference evidence="1 2" key="1">
    <citation type="journal article" date="2019" name="Int. J. Syst. Evol. Microbiol.">
        <title>The Global Catalogue of Microorganisms (GCM) 10K type strain sequencing project: providing services to taxonomists for standard genome sequencing and annotation.</title>
        <authorList>
            <consortium name="The Broad Institute Genomics Platform"/>
            <consortium name="The Broad Institute Genome Sequencing Center for Infectious Disease"/>
            <person name="Wu L."/>
            <person name="Ma J."/>
        </authorList>
    </citation>
    <scope>NUCLEOTIDE SEQUENCE [LARGE SCALE GENOMIC DNA]</scope>
    <source>
        <strain evidence="1 2">JCM 13378</strain>
    </source>
</reference>
<evidence type="ECO:0000313" key="2">
    <source>
        <dbReference type="Proteomes" id="UP001501757"/>
    </source>
</evidence>
<comment type="caution">
    <text evidence="1">The sequence shown here is derived from an EMBL/GenBank/DDBJ whole genome shotgun (WGS) entry which is preliminary data.</text>
</comment>
<keyword evidence="2" id="KW-1185">Reference proteome</keyword>